<name>A0A1F4SYA3_UNCSA</name>
<keyword evidence="4 14" id="KW-0963">Cytoplasm</keyword>
<reference evidence="19 20" key="1">
    <citation type="journal article" date="2016" name="Nat. Commun.">
        <title>Thousands of microbial genomes shed light on interconnected biogeochemical processes in an aquifer system.</title>
        <authorList>
            <person name="Anantharaman K."/>
            <person name="Brown C.T."/>
            <person name="Hug L.A."/>
            <person name="Sharon I."/>
            <person name="Castelle C.J."/>
            <person name="Probst A.J."/>
            <person name="Thomas B.C."/>
            <person name="Singh A."/>
            <person name="Wilkins M.J."/>
            <person name="Karaoz U."/>
            <person name="Brodie E.L."/>
            <person name="Williams K.H."/>
            <person name="Hubbard S.S."/>
            <person name="Banfield J.F."/>
        </authorList>
    </citation>
    <scope>NUCLEOTIDE SEQUENCE [LARGE SCALE GENOMIC DNA]</scope>
</reference>
<dbReference type="Gene3D" id="3.40.1190.10">
    <property type="entry name" value="Mur-like, catalytic domain"/>
    <property type="match status" value="1"/>
</dbReference>
<keyword evidence="6 14" id="KW-0132">Cell division</keyword>
<evidence type="ECO:0000259" key="17">
    <source>
        <dbReference type="Pfam" id="PF02875"/>
    </source>
</evidence>
<comment type="similarity">
    <text evidence="14">Belongs to the MurCDEF family.</text>
</comment>
<dbReference type="Pfam" id="PF01225">
    <property type="entry name" value="Mur_ligase"/>
    <property type="match status" value="1"/>
</dbReference>
<feature type="transmembrane region" description="Helical" evidence="15">
    <location>
        <begin position="12"/>
        <end position="30"/>
    </location>
</feature>
<keyword evidence="15" id="KW-0472">Membrane</keyword>
<dbReference type="InterPro" id="IPR000713">
    <property type="entry name" value="Mur_ligase_N"/>
</dbReference>
<comment type="pathway">
    <text evidence="2 14">Cell wall biogenesis; peptidoglycan biosynthesis.</text>
</comment>
<evidence type="ECO:0000256" key="8">
    <source>
        <dbReference type="ARBA" id="ARBA00022840"/>
    </source>
</evidence>
<evidence type="ECO:0000256" key="10">
    <source>
        <dbReference type="ARBA" id="ARBA00022984"/>
    </source>
</evidence>
<evidence type="ECO:0000256" key="4">
    <source>
        <dbReference type="ARBA" id="ARBA00022490"/>
    </source>
</evidence>
<gene>
    <name evidence="14" type="primary">murC</name>
    <name evidence="19" type="ORF">A2310_01185</name>
</gene>
<comment type="catalytic activity">
    <reaction evidence="13 14">
        <text>UDP-N-acetyl-alpha-D-muramate + L-alanine + ATP = UDP-N-acetyl-alpha-D-muramoyl-L-alanine + ADP + phosphate + H(+)</text>
        <dbReference type="Rhea" id="RHEA:23372"/>
        <dbReference type="ChEBI" id="CHEBI:15378"/>
        <dbReference type="ChEBI" id="CHEBI:30616"/>
        <dbReference type="ChEBI" id="CHEBI:43474"/>
        <dbReference type="ChEBI" id="CHEBI:57972"/>
        <dbReference type="ChEBI" id="CHEBI:70757"/>
        <dbReference type="ChEBI" id="CHEBI:83898"/>
        <dbReference type="ChEBI" id="CHEBI:456216"/>
        <dbReference type="EC" id="6.3.2.8"/>
    </reaction>
</comment>
<evidence type="ECO:0000256" key="3">
    <source>
        <dbReference type="ARBA" id="ARBA00012211"/>
    </source>
</evidence>
<evidence type="ECO:0000256" key="11">
    <source>
        <dbReference type="ARBA" id="ARBA00023306"/>
    </source>
</evidence>
<dbReference type="SUPFAM" id="SSF53244">
    <property type="entry name" value="MurD-like peptide ligases, peptide-binding domain"/>
    <property type="match status" value="1"/>
</dbReference>
<proteinExistence type="inferred from homology"/>
<evidence type="ECO:0000256" key="6">
    <source>
        <dbReference type="ARBA" id="ARBA00022618"/>
    </source>
</evidence>
<comment type="caution">
    <text evidence="19">The sequence shown here is derived from an EMBL/GenBank/DDBJ whole genome shotgun (WGS) entry which is preliminary data.</text>
</comment>
<dbReference type="Pfam" id="PF02875">
    <property type="entry name" value="Mur_ligase_C"/>
    <property type="match status" value="1"/>
</dbReference>
<evidence type="ECO:0000256" key="5">
    <source>
        <dbReference type="ARBA" id="ARBA00022598"/>
    </source>
</evidence>
<evidence type="ECO:0000259" key="18">
    <source>
        <dbReference type="Pfam" id="PF08245"/>
    </source>
</evidence>
<keyword evidence="9 14" id="KW-0133">Cell shape</keyword>
<dbReference type="PANTHER" id="PTHR43445">
    <property type="entry name" value="UDP-N-ACETYLMURAMATE--L-ALANINE LIGASE-RELATED"/>
    <property type="match status" value="1"/>
</dbReference>
<keyword evidence="12 14" id="KW-0961">Cell wall biogenesis/degradation</keyword>
<evidence type="ECO:0000256" key="7">
    <source>
        <dbReference type="ARBA" id="ARBA00022741"/>
    </source>
</evidence>
<dbReference type="InterPro" id="IPR004101">
    <property type="entry name" value="Mur_ligase_C"/>
</dbReference>
<dbReference type="GO" id="GO:0008763">
    <property type="term" value="F:UDP-N-acetylmuramate-L-alanine ligase activity"/>
    <property type="evidence" value="ECO:0007669"/>
    <property type="project" value="UniProtKB-UniRule"/>
</dbReference>
<dbReference type="SUPFAM" id="SSF51984">
    <property type="entry name" value="MurCD N-terminal domain"/>
    <property type="match status" value="1"/>
</dbReference>
<organism evidence="19 20">
    <name type="scientific">candidate division WOR-1 bacterium RIFOXYB2_FULL_37_13</name>
    <dbReference type="NCBI Taxonomy" id="1802579"/>
    <lineage>
        <taxon>Bacteria</taxon>
        <taxon>Bacillati</taxon>
        <taxon>Saganbacteria</taxon>
    </lineage>
</organism>
<accession>A0A1F4SYA3</accession>
<dbReference type="GO" id="GO:0005524">
    <property type="term" value="F:ATP binding"/>
    <property type="evidence" value="ECO:0007669"/>
    <property type="project" value="UniProtKB-UniRule"/>
</dbReference>
<dbReference type="EMBL" id="MEUB01000001">
    <property type="protein sequence ID" value="OGC25388.1"/>
    <property type="molecule type" value="Genomic_DNA"/>
</dbReference>
<dbReference type="AlphaFoldDB" id="A0A1F4SYA3"/>
<comment type="function">
    <text evidence="14">Cell wall formation.</text>
</comment>
<dbReference type="NCBIfam" id="TIGR01082">
    <property type="entry name" value="murC"/>
    <property type="match status" value="1"/>
</dbReference>
<dbReference type="InterPro" id="IPR036615">
    <property type="entry name" value="Mur_ligase_C_dom_sf"/>
</dbReference>
<keyword evidence="15" id="KW-1133">Transmembrane helix</keyword>
<dbReference type="Proteomes" id="UP000178417">
    <property type="component" value="Unassembled WGS sequence"/>
</dbReference>
<dbReference type="Gene3D" id="3.40.50.720">
    <property type="entry name" value="NAD(P)-binding Rossmann-like Domain"/>
    <property type="match status" value="1"/>
</dbReference>
<evidence type="ECO:0000256" key="2">
    <source>
        <dbReference type="ARBA" id="ARBA00004752"/>
    </source>
</evidence>
<protein>
    <recommendedName>
        <fullName evidence="3 14">UDP-N-acetylmuramate--L-alanine ligase</fullName>
        <ecNumber evidence="3 14">6.3.2.8</ecNumber>
    </recommendedName>
    <alternativeName>
        <fullName evidence="14">UDP-N-acetylmuramoyl-L-alanine synthetase</fullName>
    </alternativeName>
</protein>
<dbReference type="InterPro" id="IPR050061">
    <property type="entry name" value="MurCDEF_pg_biosynth"/>
</dbReference>
<dbReference type="GO" id="GO:0009252">
    <property type="term" value="P:peptidoglycan biosynthetic process"/>
    <property type="evidence" value="ECO:0007669"/>
    <property type="project" value="UniProtKB-UniRule"/>
</dbReference>
<dbReference type="InterPro" id="IPR013221">
    <property type="entry name" value="Mur_ligase_cen"/>
</dbReference>
<feature type="binding site" evidence="14">
    <location>
        <begin position="117"/>
        <end position="123"/>
    </location>
    <ligand>
        <name>ATP</name>
        <dbReference type="ChEBI" id="CHEBI:30616"/>
    </ligand>
</feature>
<dbReference type="InterPro" id="IPR036565">
    <property type="entry name" value="Mur-like_cat_sf"/>
</dbReference>
<dbReference type="InterPro" id="IPR005758">
    <property type="entry name" value="UDP-N-AcMur_Ala_ligase_MurC"/>
</dbReference>
<dbReference type="GO" id="GO:0008360">
    <property type="term" value="P:regulation of cell shape"/>
    <property type="evidence" value="ECO:0007669"/>
    <property type="project" value="UniProtKB-KW"/>
</dbReference>
<dbReference type="Pfam" id="PF08245">
    <property type="entry name" value="Mur_ligase_M"/>
    <property type="match status" value="1"/>
</dbReference>
<dbReference type="HAMAP" id="MF_00046">
    <property type="entry name" value="MurC"/>
    <property type="match status" value="1"/>
</dbReference>
<dbReference type="Gene3D" id="3.90.190.20">
    <property type="entry name" value="Mur ligase, C-terminal domain"/>
    <property type="match status" value="1"/>
</dbReference>
<keyword evidence="15" id="KW-0812">Transmembrane</keyword>
<dbReference type="STRING" id="1802579.A2310_01185"/>
<keyword evidence="8 14" id="KW-0067">ATP-binding</keyword>
<evidence type="ECO:0000313" key="20">
    <source>
        <dbReference type="Proteomes" id="UP000178417"/>
    </source>
</evidence>
<dbReference type="UniPathway" id="UPA00219"/>
<keyword evidence="7 14" id="KW-0547">Nucleotide-binding</keyword>
<evidence type="ECO:0000256" key="12">
    <source>
        <dbReference type="ARBA" id="ARBA00023316"/>
    </source>
</evidence>
<sequence>MKLQEIKKFKKVFLIGIGGCGVSAIAKILYQMGYDVSGSDSKESSNTMRLKDLGVKTFIGHDASNCRDADLVVYSSAISKENVEFSSAISKGIPIIKRAEMLSWIMNKFKKRVAVAGTHGKTTTTSMISKLLVDGGFDPTYLIGGETDYIDGNARLGKGLYAVAEADESDGSFLELDPNITVLTNIEPDHMEYFGTKEKLIEVFSQFVNQIEEGGTLVFGADNQDAALVADNSALAKKISYGLNPNANMRAENIIFEKGGTSFTVLYNNEKLGDIHLSVPGIQNVVNCLGAMVVIKEAGVPFSIAVSTLCSFSNAKRRFQIVGEIDNITIIDDYAHHPTEIKATILAAKNGWKNRRIISVFQPHRYTRTLNLCKEFGEAFLDSDVVILTDIYSAGEVAIKGVSGRLIADEVKRHKEAFYIPRKEKITEKLLKELKSGDMVLIMGAGDINNIAKELLSRLKMRDNP</sequence>
<keyword evidence="11 14" id="KW-0131">Cell cycle</keyword>
<dbReference type="GO" id="GO:0071555">
    <property type="term" value="P:cell wall organization"/>
    <property type="evidence" value="ECO:0007669"/>
    <property type="project" value="UniProtKB-KW"/>
</dbReference>
<dbReference type="SUPFAM" id="SSF53623">
    <property type="entry name" value="MurD-like peptide ligases, catalytic domain"/>
    <property type="match status" value="1"/>
</dbReference>
<evidence type="ECO:0000256" key="14">
    <source>
        <dbReference type="HAMAP-Rule" id="MF_00046"/>
    </source>
</evidence>
<dbReference type="GO" id="GO:0051301">
    <property type="term" value="P:cell division"/>
    <property type="evidence" value="ECO:0007669"/>
    <property type="project" value="UniProtKB-KW"/>
</dbReference>
<dbReference type="EC" id="6.3.2.8" evidence="3 14"/>
<evidence type="ECO:0000313" key="19">
    <source>
        <dbReference type="EMBL" id="OGC25388.1"/>
    </source>
</evidence>
<dbReference type="PANTHER" id="PTHR43445:SF3">
    <property type="entry name" value="UDP-N-ACETYLMURAMATE--L-ALANINE LIGASE"/>
    <property type="match status" value="1"/>
</dbReference>
<keyword evidence="5 14" id="KW-0436">Ligase</keyword>
<evidence type="ECO:0000256" key="15">
    <source>
        <dbReference type="SAM" id="Phobius"/>
    </source>
</evidence>
<feature type="domain" description="Mur ligase N-terminal catalytic" evidence="16">
    <location>
        <begin position="14"/>
        <end position="109"/>
    </location>
</feature>
<evidence type="ECO:0000259" key="16">
    <source>
        <dbReference type="Pfam" id="PF01225"/>
    </source>
</evidence>
<feature type="domain" description="Mur ligase C-terminal" evidence="17">
    <location>
        <begin position="317"/>
        <end position="446"/>
    </location>
</feature>
<comment type="subcellular location">
    <subcellularLocation>
        <location evidence="1 14">Cytoplasm</location>
    </subcellularLocation>
</comment>
<evidence type="ECO:0000256" key="1">
    <source>
        <dbReference type="ARBA" id="ARBA00004496"/>
    </source>
</evidence>
<keyword evidence="10 14" id="KW-0573">Peptidoglycan synthesis</keyword>
<evidence type="ECO:0000256" key="9">
    <source>
        <dbReference type="ARBA" id="ARBA00022960"/>
    </source>
</evidence>
<evidence type="ECO:0000256" key="13">
    <source>
        <dbReference type="ARBA" id="ARBA00047833"/>
    </source>
</evidence>
<dbReference type="GO" id="GO:0005737">
    <property type="term" value="C:cytoplasm"/>
    <property type="evidence" value="ECO:0007669"/>
    <property type="project" value="UniProtKB-SubCell"/>
</dbReference>
<feature type="domain" description="Mur ligase central" evidence="18">
    <location>
        <begin position="115"/>
        <end position="294"/>
    </location>
</feature>